<dbReference type="SMART" id="SM00382">
    <property type="entry name" value="AAA"/>
    <property type="match status" value="1"/>
</dbReference>
<evidence type="ECO:0000313" key="10">
    <source>
        <dbReference type="Proteomes" id="UP001431783"/>
    </source>
</evidence>
<feature type="transmembrane region" description="Helical" evidence="7">
    <location>
        <begin position="498"/>
        <end position="525"/>
    </location>
</feature>
<evidence type="ECO:0000313" key="9">
    <source>
        <dbReference type="EMBL" id="KAK9892599.1"/>
    </source>
</evidence>
<sequence>MAVRDSMGVCPQHNVLFDDLTVREHLIFFTRLKGCKEDAVSREVEKYLKLLNLEDKANERSSCLSGGMKRKLCVGIALCGNSKIVILDEPTAGMDPTARRFIWEFLQKQKKDRTILLTTHFMDEADLLGDRIAIMSGGVLQCCGRSFFLKKKYGTGYHLIIEQMPSCNPNNITKVIRTYIPDIEINSNSGTELTYILPENYSSKFPDLLEKLETSSSQLGIRSFGISLTDLEEVFMKVGAAETGRGLPKDKPVDNKSNGLHIPIGIGNSVQGTALYLNQSLAMAMKKMLSAKRSWGMELIKIIIPVIYIVLVVSTDVPMNESTTFNMRSFDLSDYNHPVTIVESHDQQDYYVDFLHGIKQTAELSSNITERILNLTIASPSSVKYNYIVGASFRNNTAYAWFNNEPYHSVPLSVELLLQSKYKSILGSDYNIDFVNYPLPKNTTRTVRITESFVFGFSTTLTLSVALAFVGTFYILFNIKERMSQAKHLQFVSGVNVFVFRFVSFFCDLVTFVLPCLAILITFAILKPYGMTNAEELSILGLLLFSFGVALMPWMYLFSFFFSIPSTGFSRMFFLSFITGFPCVMIIQVLTTIEWRYASQTGWILRIFPHYNIVEAVRVIVNSYFCTFMMEDCVKHLSKEQCENQLCQYDCCGLSVFGHLKNNIIMLYVVGVVCFIFVFLIDFKIITNIIYVMFRRVRSPPKPLENVDSDVMAENVYVHTHSVQEMQSQFAVILKDLTKHYRRVTAVNGLNLTVKKSECFGLLGVNGAGKTTTFRMMTGDEMISFGEGWMNGYSIKSEMKKVHRFIGYCPQFDALLDNLTARETLKMFSLIRGVPKDECNFTAEKMSRDFDFTEHLDKEVRQLSGGNKRKLSTAIALVGDAPIIFLDEPTTGMDPATKRHLWNNLTRIRESGKSIILTSHSMEECEALCTRVAIMVNGNFQCLGSTQHLKSKFAEGYSVTLKVRKPENSAGLEHADTTNIEEFMTQHFPNGDLREKHQELMTYFIRDESVTWSKLFAIMEMAKNLLDIEDYSVGQASLEQVFLTFTKKQQVE</sequence>
<evidence type="ECO:0000256" key="6">
    <source>
        <dbReference type="ARBA" id="ARBA00023136"/>
    </source>
</evidence>
<dbReference type="GO" id="GO:0140359">
    <property type="term" value="F:ABC-type transporter activity"/>
    <property type="evidence" value="ECO:0007669"/>
    <property type="project" value="InterPro"/>
</dbReference>
<dbReference type="InterPro" id="IPR013525">
    <property type="entry name" value="ABC2_TM"/>
</dbReference>
<dbReference type="GO" id="GO:0005524">
    <property type="term" value="F:ATP binding"/>
    <property type="evidence" value="ECO:0007669"/>
    <property type="project" value="UniProtKB-KW"/>
</dbReference>
<evidence type="ECO:0000256" key="4">
    <source>
        <dbReference type="ARBA" id="ARBA00022840"/>
    </source>
</evidence>
<dbReference type="SUPFAM" id="SSF52540">
    <property type="entry name" value="P-loop containing nucleoside triphosphate hydrolases"/>
    <property type="match status" value="2"/>
</dbReference>
<dbReference type="InterPro" id="IPR027417">
    <property type="entry name" value="P-loop_NTPase"/>
</dbReference>
<dbReference type="GO" id="GO:0016020">
    <property type="term" value="C:membrane"/>
    <property type="evidence" value="ECO:0007669"/>
    <property type="project" value="UniProtKB-SubCell"/>
</dbReference>
<feature type="domain" description="ABC transporter" evidence="8">
    <location>
        <begin position="732"/>
        <end position="962"/>
    </location>
</feature>
<accession>A0AAW1VGA4</accession>
<evidence type="ECO:0000256" key="5">
    <source>
        <dbReference type="ARBA" id="ARBA00022989"/>
    </source>
</evidence>
<keyword evidence="2 7" id="KW-0812">Transmembrane</keyword>
<comment type="subcellular location">
    <subcellularLocation>
        <location evidence="1">Membrane</location>
        <topology evidence="1">Multi-pass membrane protein</topology>
    </subcellularLocation>
</comment>
<feature type="transmembrane region" description="Helical" evidence="7">
    <location>
        <begin position="573"/>
        <end position="593"/>
    </location>
</feature>
<reference evidence="9 10" key="1">
    <citation type="submission" date="2023-03" db="EMBL/GenBank/DDBJ databases">
        <title>Genome insight into feeding habits of ladybird beetles.</title>
        <authorList>
            <person name="Li H.-S."/>
            <person name="Huang Y.-H."/>
            <person name="Pang H."/>
        </authorList>
    </citation>
    <scope>NUCLEOTIDE SEQUENCE [LARGE SCALE GENOMIC DNA]</scope>
    <source>
        <strain evidence="9">SYSU_2023b</strain>
        <tissue evidence="9">Whole body</tissue>
    </source>
</reference>
<feature type="transmembrane region" description="Helical" evidence="7">
    <location>
        <begin position="537"/>
        <end position="561"/>
    </location>
</feature>
<dbReference type="Proteomes" id="UP001431783">
    <property type="component" value="Unassembled WGS sequence"/>
</dbReference>
<dbReference type="Pfam" id="PF23321">
    <property type="entry name" value="R1_ABCA1"/>
    <property type="match status" value="1"/>
</dbReference>
<dbReference type="PANTHER" id="PTHR19229:SF250">
    <property type="entry name" value="ABC TRANSPORTER DOMAIN-CONTAINING PROTEIN-RELATED"/>
    <property type="match status" value="1"/>
</dbReference>
<dbReference type="FunFam" id="3.40.50.300:FF:000327">
    <property type="entry name" value="ATP-binding cassette sub-family A member 3"/>
    <property type="match status" value="1"/>
</dbReference>
<dbReference type="Pfam" id="PF12698">
    <property type="entry name" value="ABC2_membrane_3"/>
    <property type="match status" value="1"/>
</dbReference>
<organism evidence="9 10">
    <name type="scientific">Henosepilachna vigintioctopunctata</name>
    <dbReference type="NCBI Taxonomy" id="420089"/>
    <lineage>
        <taxon>Eukaryota</taxon>
        <taxon>Metazoa</taxon>
        <taxon>Ecdysozoa</taxon>
        <taxon>Arthropoda</taxon>
        <taxon>Hexapoda</taxon>
        <taxon>Insecta</taxon>
        <taxon>Pterygota</taxon>
        <taxon>Neoptera</taxon>
        <taxon>Endopterygota</taxon>
        <taxon>Coleoptera</taxon>
        <taxon>Polyphaga</taxon>
        <taxon>Cucujiformia</taxon>
        <taxon>Coccinelloidea</taxon>
        <taxon>Coccinellidae</taxon>
        <taxon>Epilachninae</taxon>
        <taxon>Epilachnini</taxon>
        <taxon>Henosepilachna</taxon>
    </lineage>
</organism>
<keyword evidence="6 7" id="KW-0472">Membrane</keyword>
<evidence type="ECO:0000256" key="3">
    <source>
        <dbReference type="ARBA" id="ARBA00022741"/>
    </source>
</evidence>
<protein>
    <recommendedName>
        <fullName evidence="8">ABC transporter domain-containing protein</fullName>
    </recommendedName>
</protein>
<feature type="transmembrane region" description="Helical" evidence="7">
    <location>
        <begin position="665"/>
        <end position="694"/>
    </location>
</feature>
<comment type="caution">
    <text evidence="9">The sequence shown here is derived from an EMBL/GenBank/DDBJ whole genome shotgun (WGS) entry which is preliminary data.</text>
</comment>
<evidence type="ECO:0000256" key="7">
    <source>
        <dbReference type="SAM" id="Phobius"/>
    </source>
</evidence>
<name>A0AAW1VGA4_9CUCU</name>
<evidence type="ECO:0000259" key="8">
    <source>
        <dbReference type="PROSITE" id="PS50893"/>
    </source>
</evidence>
<dbReference type="Pfam" id="PF00005">
    <property type="entry name" value="ABC_tran"/>
    <property type="match status" value="2"/>
</dbReference>
<dbReference type="GO" id="GO:0016887">
    <property type="term" value="F:ATP hydrolysis activity"/>
    <property type="evidence" value="ECO:0007669"/>
    <property type="project" value="InterPro"/>
</dbReference>
<dbReference type="InterPro" id="IPR026082">
    <property type="entry name" value="ABCA"/>
</dbReference>
<dbReference type="CDD" id="cd03263">
    <property type="entry name" value="ABC_subfamily_A"/>
    <property type="match status" value="2"/>
</dbReference>
<dbReference type="EMBL" id="JARQZJ010000136">
    <property type="protein sequence ID" value="KAK9892599.1"/>
    <property type="molecule type" value="Genomic_DNA"/>
</dbReference>
<keyword evidence="5 7" id="KW-1133">Transmembrane helix</keyword>
<dbReference type="AlphaFoldDB" id="A0AAW1VGA4"/>
<dbReference type="Gene3D" id="3.40.50.300">
    <property type="entry name" value="P-loop containing nucleotide triphosphate hydrolases"/>
    <property type="match status" value="2"/>
</dbReference>
<keyword evidence="4" id="KW-0067">ATP-binding</keyword>
<dbReference type="InterPro" id="IPR003439">
    <property type="entry name" value="ABC_transporter-like_ATP-bd"/>
</dbReference>
<dbReference type="InterPro" id="IPR056264">
    <property type="entry name" value="R2_ABCA1-4-like"/>
</dbReference>
<gene>
    <name evidence="9" type="ORF">WA026_020981</name>
</gene>
<dbReference type="PANTHER" id="PTHR19229">
    <property type="entry name" value="ATP-BINDING CASSETTE TRANSPORTER SUBFAMILY A ABCA"/>
    <property type="match status" value="1"/>
</dbReference>
<dbReference type="PROSITE" id="PS50893">
    <property type="entry name" value="ABC_TRANSPORTER_2"/>
    <property type="match status" value="1"/>
</dbReference>
<dbReference type="GO" id="GO:0005319">
    <property type="term" value="F:lipid transporter activity"/>
    <property type="evidence" value="ECO:0007669"/>
    <property type="project" value="TreeGrafter"/>
</dbReference>
<feature type="transmembrane region" description="Helical" evidence="7">
    <location>
        <begin position="453"/>
        <end position="477"/>
    </location>
</feature>
<dbReference type="InterPro" id="IPR003593">
    <property type="entry name" value="AAA+_ATPase"/>
</dbReference>
<evidence type="ECO:0000256" key="1">
    <source>
        <dbReference type="ARBA" id="ARBA00004141"/>
    </source>
</evidence>
<proteinExistence type="predicted"/>
<keyword evidence="10" id="KW-1185">Reference proteome</keyword>
<evidence type="ECO:0000256" key="2">
    <source>
        <dbReference type="ARBA" id="ARBA00022692"/>
    </source>
</evidence>
<keyword evidence="3" id="KW-0547">Nucleotide-binding</keyword>